<comment type="caution">
    <text evidence="5">The sequence shown here is derived from an EMBL/GenBank/DDBJ whole genome shotgun (WGS) entry which is preliminary data.</text>
</comment>
<organism evidence="5 6">
    <name type="scientific">Splendidivirga corallicola</name>
    <dbReference type="NCBI Taxonomy" id="3051826"/>
    <lineage>
        <taxon>Bacteria</taxon>
        <taxon>Pseudomonadati</taxon>
        <taxon>Bacteroidota</taxon>
        <taxon>Cytophagia</taxon>
        <taxon>Cytophagales</taxon>
        <taxon>Splendidivirgaceae</taxon>
        <taxon>Splendidivirga</taxon>
    </lineage>
</organism>
<proteinExistence type="predicted"/>
<name>A0ABT8KZR5_9BACT</name>
<dbReference type="Pfam" id="PF00072">
    <property type="entry name" value="Response_reg"/>
    <property type="match status" value="1"/>
</dbReference>
<evidence type="ECO:0000259" key="4">
    <source>
        <dbReference type="PROSITE" id="PS50930"/>
    </source>
</evidence>
<evidence type="ECO:0000256" key="2">
    <source>
        <dbReference type="PROSITE-ProRule" id="PRU00169"/>
    </source>
</evidence>
<feature type="modified residue" description="4-aspartylphosphate" evidence="2">
    <location>
        <position position="52"/>
    </location>
</feature>
<dbReference type="PANTHER" id="PTHR48111">
    <property type="entry name" value="REGULATOR OF RPOS"/>
    <property type="match status" value="1"/>
</dbReference>
<dbReference type="SUPFAM" id="SSF52172">
    <property type="entry name" value="CheY-like"/>
    <property type="match status" value="1"/>
</dbReference>
<keyword evidence="2" id="KW-0597">Phosphoprotein</keyword>
<dbReference type="Gene3D" id="2.40.50.1020">
    <property type="entry name" value="LytTr DNA-binding domain"/>
    <property type="match status" value="1"/>
</dbReference>
<feature type="domain" description="HTH LytTR-type" evidence="4">
    <location>
        <begin position="140"/>
        <end position="238"/>
    </location>
</feature>
<evidence type="ECO:0000256" key="1">
    <source>
        <dbReference type="ARBA" id="ARBA00023125"/>
    </source>
</evidence>
<dbReference type="EMBL" id="JAUJEA010000022">
    <property type="protein sequence ID" value="MDN5205619.1"/>
    <property type="molecule type" value="Genomic_DNA"/>
</dbReference>
<dbReference type="Pfam" id="PF04397">
    <property type="entry name" value="LytTR"/>
    <property type="match status" value="1"/>
</dbReference>
<dbReference type="SMART" id="SM00448">
    <property type="entry name" value="REC"/>
    <property type="match status" value="1"/>
</dbReference>
<dbReference type="InterPro" id="IPR039420">
    <property type="entry name" value="WalR-like"/>
</dbReference>
<accession>A0ABT8KZR5</accession>
<dbReference type="PROSITE" id="PS50930">
    <property type="entry name" value="HTH_LYTTR"/>
    <property type="match status" value="1"/>
</dbReference>
<dbReference type="InterPro" id="IPR011006">
    <property type="entry name" value="CheY-like_superfamily"/>
</dbReference>
<dbReference type="RefSeq" id="WP_346755640.1">
    <property type="nucleotide sequence ID" value="NZ_JAUJEA010000022.1"/>
</dbReference>
<dbReference type="PROSITE" id="PS50110">
    <property type="entry name" value="RESPONSE_REGULATORY"/>
    <property type="match status" value="1"/>
</dbReference>
<evidence type="ECO:0000259" key="3">
    <source>
        <dbReference type="PROSITE" id="PS50110"/>
    </source>
</evidence>
<protein>
    <submittedName>
        <fullName evidence="5">Response regulator</fullName>
    </submittedName>
</protein>
<keyword evidence="1" id="KW-0238">DNA-binding</keyword>
<sequence>MNILIVEDELLISEDIATKLKKADYEIVGQVETGEEALEIVNEKEPDLIIMDIHLNGNLDGIETAAKIKEHHNLPIIYLTDDSRSETLKRAGKTDPENYLVKPFMENQLHAAIELAFQHSSQNQSKGSLEQEYYRLDQSIFVRDKERFLRINVEDIIYMQAARSYCEIVTKEKTFTISENLNSVSINFQDAFFVKIHRSYVINMKKITGFEGNMVYLNDERLSISKAYRDDFFRRLRVLK</sequence>
<dbReference type="Gene3D" id="3.40.50.2300">
    <property type="match status" value="1"/>
</dbReference>
<dbReference type="InterPro" id="IPR007492">
    <property type="entry name" value="LytTR_DNA-bd_dom"/>
</dbReference>
<dbReference type="PANTHER" id="PTHR48111:SF17">
    <property type="entry name" value="TRANSCRIPTIONAL REGULATORY PROTEIN YPDB"/>
    <property type="match status" value="1"/>
</dbReference>
<gene>
    <name evidence="5" type="ORF">QQ008_29815</name>
</gene>
<dbReference type="InterPro" id="IPR001789">
    <property type="entry name" value="Sig_transdc_resp-reg_receiver"/>
</dbReference>
<dbReference type="SMART" id="SM00850">
    <property type="entry name" value="LytTR"/>
    <property type="match status" value="1"/>
</dbReference>
<dbReference type="CDD" id="cd17534">
    <property type="entry name" value="REC_DC-like"/>
    <property type="match status" value="1"/>
</dbReference>
<evidence type="ECO:0000313" key="6">
    <source>
        <dbReference type="Proteomes" id="UP001172082"/>
    </source>
</evidence>
<evidence type="ECO:0000313" key="5">
    <source>
        <dbReference type="EMBL" id="MDN5205619.1"/>
    </source>
</evidence>
<dbReference type="Proteomes" id="UP001172082">
    <property type="component" value="Unassembled WGS sequence"/>
</dbReference>
<reference evidence="5" key="1">
    <citation type="submission" date="2023-06" db="EMBL/GenBank/DDBJ databases">
        <title>Genomic of Parafulvivirga corallium.</title>
        <authorList>
            <person name="Wang G."/>
        </authorList>
    </citation>
    <scope>NUCLEOTIDE SEQUENCE</scope>
    <source>
        <strain evidence="5">BMA10</strain>
    </source>
</reference>
<keyword evidence="6" id="KW-1185">Reference proteome</keyword>
<feature type="domain" description="Response regulatory" evidence="3">
    <location>
        <begin position="2"/>
        <end position="117"/>
    </location>
</feature>